<dbReference type="Proteomes" id="UP001066276">
    <property type="component" value="Chromosome 1_1"/>
</dbReference>
<gene>
    <name evidence="2" type="ORF">NDU88_006698</name>
</gene>
<reference evidence="2" key="1">
    <citation type="journal article" date="2022" name="bioRxiv">
        <title>Sequencing and chromosome-scale assembly of the giantPleurodeles waltlgenome.</title>
        <authorList>
            <person name="Brown T."/>
            <person name="Elewa A."/>
            <person name="Iarovenko S."/>
            <person name="Subramanian E."/>
            <person name="Araus A.J."/>
            <person name="Petzold A."/>
            <person name="Susuki M."/>
            <person name="Suzuki K.-i.T."/>
            <person name="Hayashi T."/>
            <person name="Toyoda A."/>
            <person name="Oliveira C."/>
            <person name="Osipova E."/>
            <person name="Leigh N.D."/>
            <person name="Simon A."/>
            <person name="Yun M.H."/>
        </authorList>
    </citation>
    <scope>NUCLEOTIDE SEQUENCE</scope>
    <source>
        <strain evidence="2">20211129_DDA</strain>
        <tissue evidence="2">Liver</tissue>
    </source>
</reference>
<keyword evidence="3" id="KW-1185">Reference proteome</keyword>
<proteinExistence type="predicted"/>
<name>A0AAV7WYB4_PLEWA</name>
<organism evidence="2 3">
    <name type="scientific">Pleurodeles waltl</name>
    <name type="common">Iberian ribbed newt</name>
    <dbReference type="NCBI Taxonomy" id="8319"/>
    <lineage>
        <taxon>Eukaryota</taxon>
        <taxon>Metazoa</taxon>
        <taxon>Chordata</taxon>
        <taxon>Craniata</taxon>
        <taxon>Vertebrata</taxon>
        <taxon>Euteleostomi</taxon>
        <taxon>Amphibia</taxon>
        <taxon>Batrachia</taxon>
        <taxon>Caudata</taxon>
        <taxon>Salamandroidea</taxon>
        <taxon>Salamandridae</taxon>
        <taxon>Pleurodelinae</taxon>
        <taxon>Pleurodeles</taxon>
    </lineage>
</organism>
<feature type="region of interest" description="Disordered" evidence="1">
    <location>
        <begin position="1"/>
        <end position="34"/>
    </location>
</feature>
<dbReference type="AlphaFoldDB" id="A0AAV7WYB4"/>
<dbReference type="EMBL" id="JANPWB010000001">
    <property type="protein sequence ID" value="KAJ1219127.1"/>
    <property type="molecule type" value="Genomic_DNA"/>
</dbReference>
<sequence length="117" mass="12936">MAKTTGGLVPAPTPIPVGQSSHKPRDTTQPRASYEKPALCSQKVKVLLLLYGAHRIAAVREKTLGTDYLSYLPCIDNEEDEMDEINDDLAIAYLSDEVEEMCVVNKQQWLEAISDDA</sequence>
<evidence type="ECO:0000313" key="2">
    <source>
        <dbReference type="EMBL" id="KAJ1219127.1"/>
    </source>
</evidence>
<evidence type="ECO:0000313" key="3">
    <source>
        <dbReference type="Proteomes" id="UP001066276"/>
    </source>
</evidence>
<accession>A0AAV7WYB4</accession>
<comment type="caution">
    <text evidence="2">The sequence shown here is derived from an EMBL/GenBank/DDBJ whole genome shotgun (WGS) entry which is preliminary data.</text>
</comment>
<protein>
    <submittedName>
        <fullName evidence="2">Uncharacterized protein</fullName>
    </submittedName>
</protein>
<evidence type="ECO:0000256" key="1">
    <source>
        <dbReference type="SAM" id="MobiDB-lite"/>
    </source>
</evidence>